<evidence type="ECO:0000313" key="3">
    <source>
        <dbReference type="EMBL" id="KAJ1961672.1"/>
    </source>
</evidence>
<feature type="compositionally biased region" description="Basic residues" evidence="1">
    <location>
        <begin position="31"/>
        <end position="42"/>
    </location>
</feature>
<feature type="compositionally biased region" description="Basic and acidic residues" evidence="1">
    <location>
        <begin position="563"/>
        <end position="580"/>
    </location>
</feature>
<protein>
    <recommendedName>
        <fullName evidence="2">PSP proline-rich domain-containing protein</fullName>
    </recommendedName>
</protein>
<feature type="region of interest" description="Disordered" evidence="1">
    <location>
        <begin position="1"/>
        <end position="69"/>
    </location>
</feature>
<feature type="compositionally biased region" description="Polar residues" evidence="1">
    <location>
        <begin position="45"/>
        <end position="59"/>
    </location>
</feature>
<name>A0A9W8E6R6_9FUNG</name>
<accession>A0A9W8E6R6</accession>
<dbReference type="EMBL" id="JANBPY010001089">
    <property type="protein sequence ID" value="KAJ1961672.1"/>
    <property type="molecule type" value="Genomic_DNA"/>
</dbReference>
<feature type="compositionally biased region" description="Basic and acidic residues" evidence="1">
    <location>
        <begin position="60"/>
        <end position="69"/>
    </location>
</feature>
<dbReference type="Pfam" id="PF04046">
    <property type="entry name" value="PSP"/>
    <property type="match status" value="1"/>
</dbReference>
<keyword evidence="4" id="KW-1185">Reference proteome</keyword>
<dbReference type="InterPro" id="IPR007180">
    <property type="entry name" value="DUF382"/>
</dbReference>
<dbReference type="PANTHER" id="PTHR12785">
    <property type="entry name" value="SPLICING FACTOR 3B"/>
    <property type="match status" value="1"/>
</dbReference>
<dbReference type="Pfam" id="PF04037">
    <property type="entry name" value="DUF382"/>
    <property type="match status" value="1"/>
</dbReference>
<sequence length="607" mass="67648">MAQEIAPSTKLGTDAPHASAEHASNPPIPSRNKKRRQRRKKKSADVTTTVPSNRAPDSTAETKPKDAVVIDYKAPDDIDFNDPLAAEFATVFQKYTLPGSSAKLEEHLGRSTQDTLTTTDNGTNQPNVDHEDSSPRHSDEEDSDSVDQASKKQLSKNRLRRLHRMTVAELKQKTAKPEVVDWVDTTAPDPILLAALKSYRNSVPVPQHWSRKRKYLQGKRGLEKAPFDLPDFIKDTGIQDVRESLKDKESAQQTKTKMRERIRPKIGKVGVDYQKLHDAFFVFQTKPPMTIHGDLYYEGKEFETKAKEYQPGELSEELRTALNIPPLAPFPWLINMQRYGPPPNYPNLVIPGLNAPIPQGAQWGFHPGGWGKAPVDEFNRPLYGNVFQNNTMNTAPLGVPIERELWGEFESEESASEEESEAESMESEIESAAEEAEAEVEAEEHIEPITELGDGGVSTVGGLQSVPAGLETPSHIELRKGTPQSAEPHRPLYQVLQQQDVAISGFMGSQHKYAVAAPEISKGKSERSMAGSGVQMALDPSEMESLTEESLRARYEATVQGEKAQDQHEDFSDLVAEHTTKQARKRKNLGKQAGPDKTKKKYRDFKF</sequence>
<feature type="region of interest" description="Disordered" evidence="1">
    <location>
        <begin position="409"/>
        <end position="442"/>
    </location>
</feature>
<feature type="domain" description="PSP proline-rich" evidence="2">
    <location>
        <begin position="306"/>
        <end position="359"/>
    </location>
</feature>
<feature type="compositionally biased region" description="Basic and acidic residues" evidence="1">
    <location>
        <begin position="128"/>
        <end position="139"/>
    </location>
</feature>
<dbReference type="PANTHER" id="PTHR12785:SF6">
    <property type="entry name" value="SPLICING FACTOR 3B SUBUNIT 2"/>
    <property type="match status" value="1"/>
</dbReference>
<dbReference type="InterPro" id="IPR006568">
    <property type="entry name" value="PSP_pro-rich"/>
</dbReference>
<evidence type="ECO:0000313" key="4">
    <source>
        <dbReference type="Proteomes" id="UP001150925"/>
    </source>
</evidence>
<dbReference type="GO" id="GO:0005634">
    <property type="term" value="C:nucleus"/>
    <property type="evidence" value="ECO:0007669"/>
    <property type="project" value="InterPro"/>
</dbReference>
<gene>
    <name evidence="3" type="ORF">IWQ62_003786</name>
</gene>
<dbReference type="AlphaFoldDB" id="A0A9W8E6R6"/>
<evidence type="ECO:0000259" key="2">
    <source>
        <dbReference type="SMART" id="SM00581"/>
    </source>
</evidence>
<feature type="region of interest" description="Disordered" evidence="1">
    <location>
        <begin position="99"/>
        <end position="160"/>
    </location>
</feature>
<dbReference type="OrthoDB" id="10260794at2759"/>
<dbReference type="Proteomes" id="UP001150925">
    <property type="component" value="Unassembled WGS sequence"/>
</dbReference>
<dbReference type="SMART" id="SM00581">
    <property type="entry name" value="PSP"/>
    <property type="match status" value="1"/>
</dbReference>
<reference evidence="3" key="1">
    <citation type="submission" date="2022-07" db="EMBL/GenBank/DDBJ databases">
        <title>Phylogenomic reconstructions and comparative analyses of Kickxellomycotina fungi.</title>
        <authorList>
            <person name="Reynolds N.K."/>
            <person name="Stajich J.E."/>
            <person name="Barry K."/>
            <person name="Grigoriev I.V."/>
            <person name="Crous P."/>
            <person name="Smith M.E."/>
        </authorList>
    </citation>
    <scope>NUCLEOTIDE SEQUENCE</scope>
    <source>
        <strain evidence="3">RSA 1196</strain>
    </source>
</reference>
<dbReference type="InterPro" id="IPR052584">
    <property type="entry name" value="U2_snRNP_Complex_Component"/>
</dbReference>
<evidence type="ECO:0000256" key="1">
    <source>
        <dbReference type="SAM" id="MobiDB-lite"/>
    </source>
</evidence>
<feature type="region of interest" description="Disordered" evidence="1">
    <location>
        <begin position="558"/>
        <end position="607"/>
    </location>
</feature>
<feature type="compositionally biased region" description="Low complexity" evidence="1">
    <location>
        <begin position="112"/>
        <end position="125"/>
    </location>
</feature>
<organism evidence="3 4">
    <name type="scientific">Dispira parvispora</name>
    <dbReference type="NCBI Taxonomy" id="1520584"/>
    <lineage>
        <taxon>Eukaryota</taxon>
        <taxon>Fungi</taxon>
        <taxon>Fungi incertae sedis</taxon>
        <taxon>Zoopagomycota</taxon>
        <taxon>Kickxellomycotina</taxon>
        <taxon>Dimargaritomycetes</taxon>
        <taxon>Dimargaritales</taxon>
        <taxon>Dimargaritaceae</taxon>
        <taxon>Dispira</taxon>
    </lineage>
</organism>
<proteinExistence type="predicted"/>
<comment type="caution">
    <text evidence="3">The sequence shown here is derived from an EMBL/GenBank/DDBJ whole genome shotgun (WGS) entry which is preliminary data.</text>
</comment>
<feature type="compositionally biased region" description="Basic residues" evidence="1">
    <location>
        <begin position="598"/>
        <end position="607"/>
    </location>
</feature>